<keyword evidence="3" id="KW-1185">Reference proteome</keyword>
<accession>A0A5B7FHU1</accession>
<comment type="caution">
    <text evidence="2">The sequence shown here is derived from an EMBL/GenBank/DDBJ whole genome shotgun (WGS) entry which is preliminary data.</text>
</comment>
<feature type="coiled-coil region" evidence="1">
    <location>
        <begin position="2"/>
        <end position="36"/>
    </location>
</feature>
<dbReference type="EMBL" id="VSRR010007584">
    <property type="protein sequence ID" value="MPC47160.1"/>
    <property type="molecule type" value="Genomic_DNA"/>
</dbReference>
<name>A0A5B7FHU1_PORTR</name>
<evidence type="ECO:0000256" key="1">
    <source>
        <dbReference type="SAM" id="Coils"/>
    </source>
</evidence>
<protein>
    <submittedName>
        <fullName evidence="2">Uncharacterized protein</fullName>
    </submittedName>
</protein>
<organism evidence="2 3">
    <name type="scientific">Portunus trituberculatus</name>
    <name type="common">Swimming crab</name>
    <name type="synonym">Neptunus trituberculatus</name>
    <dbReference type="NCBI Taxonomy" id="210409"/>
    <lineage>
        <taxon>Eukaryota</taxon>
        <taxon>Metazoa</taxon>
        <taxon>Ecdysozoa</taxon>
        <taxon>Arthropoda</taxon>
        <taxon>Crustacea</taxon>
        <taxon>Multicrustacea</taxon>
        <taxon>Malacostraca</taxon>
        <taxon>Eumalacostraca</taxon>
        <taxon>Eucarida</taxon>
        <taxon>Decapoda</taxon>
        <taxon>Pleocyemata</taxon>
        <taxon>Brachyura</taxon>
        <taxon>Eubrachyura</taxon>
        <taxon>Portunoidea</taxon>
        <taxon>Portunidae</taxon>
        <taxon>Portuninae</taxon>
        <taxon>Portunus</taxon>
    </lineage>
</organism>
<dbReference type="AlphaFoldDB" id="A0A5B7FHU1"/>
<reference evidence="2 3" key="1">
    <citation type="submission" date="2019-05" db="EMBL/GenBank/DDBJ databases">
        <title>Another draft genome of Portunus trituberculatus and its Hox gene families provides insights of decapod evolution.</title>
        <authorList>
            <person name="Jeong J.-H."/>
            <person name="Song I."/>
            <person name="Kim S."/>
            <person name="Choi T."/>
            <person name="Kim D."/>
            <person name="Ryu S."/>
            <person name="Kim W."/>
        </authorList>
    </citation>
    <scope>NUCLEOTIDE SEQUENCE [LARGE SCALE GENOMIC DNA]</scope>
    <source>
        <tissue evidence="2">Muscle</tissue>
    </source>
</reference>
<gene>
    <name evidence="2" type="ORF">E2C01_040895</name>
</gene>
<dbReference type="Proteomes" id="UP000324222">
    <property type="component" value="Unassembled WGS sequence"/>
</dbReference>
<proteinExistence type="predicted"/>
<evidence type="ECO:0000313" key="3">
    <source>
        <dbReference type="Proteomes" id="UP000324222"/>
    </source>
</evidence>
<keyword evidence="1" id="KW-0175">Coiled coil</keyword>
<sequence length="67" mass="7854">MNNDMQKTLDEIKRENSSLKGKCANYEIALKGLEQKLDTNVETGKGISETKQEEWMMVWKKEQDEEM</sequence>
<evidence type="ECO:0000313" key="2">
    <source>
        <dbReference type="EMBL" id="MPC47160.1"/>
    </source>
</evidence>